<protein>
    <submittedName>
        <fullName evidence="2">Uncharacterized protein</fullName>
    </submittedName>
</protein>
<evidence type="ECO:0000256" key="1">
    <source>
        <dbReference type="SAM" id="Phobius"/>
    </source>
</evidence>
<dbReference type="EMBL" id="JQCD01000024">
    <property type="protein sequence ID" value="KRN76788.1"/>
    <property type="molecule type" value="Genomic_DNA"/>
</dbReference>
<feature type="transmembrane region" description="Helical" evidence="1">
    <location>
        <begin position="54"/>
        <end position="73"/>
    </location>
</feature>
<dbReference type="AlphaFoldDB" id="A0A0R2JRD2"/>
<evidence type="ECO:0000313" key="3">
    <source>
        <dbReference type="Proteomes" id="UP000051673"/>
    </source>
</evidence>
<keyword evidence="1" id="KW-0472">Membrane</keyword>
<gene>
    <name evidence="2" type="ORF">IV67_GL000295</name>
</gene>
<keyword evidence="1" id="KW-1133">Transmembrane helix</keyword>
<keyword evidence="1" id="KW-0812">Transmembrane</keyword>
<reference evidence="2 3" key="1">
    <citation type="journal article" date="2015" name="Genome Announc.">
        <title>Expanding the biotechnology potential of lactobacilli through comparative genomics of 213 strains and associated genera.</title>
        <authorList>
            <person name="Sun Z."/>
            <person name="Harris H.M."/>
            <person name="McCann A."/>
            <person name="Guo C."/>
            <person name="Argimon S."/>
            <person name="Zhang W."/>
            <person name="Yang X."/>
            <person name="Jeffery I.B."/>
            <person name="Cooney J.C."/>
            <person name="Kagawa T.F."/>
            <person name="Liu W."/>
            <person name="Song Y."/>
            <person name="Salvetti E."/>
            <person name="Wrobel A."/>
            <person name="Rasinkangas P."/>
            <person name="Parkhill J."/>
            <person name="Rea M.C."/>
            <person name="O'Sullivan O."/>
            <person name="Ritari J."/>
            <person name="Douillard F.P."/>
            <person name="Paul Ross R."/>
            <person name="Yang R."/>
            <person name="Briner A.E."/>
            <person name="Felis G.E."/>
            <person name="de Vos W.M."/>
            <person name="Barrangou R."/>
            <person name="Klaenhammer T.R."/>
            <person name="Caufield P.W."/>
            <person name="Cui Y."/>
            <person name="Zhang H."/>
            <person name="O'Toole P.W."/>
        </authorList>
    </citation>
    <scope>NUCLEOTIDE SEQUENCE [LARGE SCALE GENOMIC DNA]</scope>
    <source>
        <strain evidence="2 3">DSM 20014</strain>
    </source>
</reference>
<sequence>MRKELKEREREQRRKENQIIIPAESNINFNVLPSDDEINKKWAKLYEWDNRCKVIGANFLSIFAILVVIINFGDSFKLDVHETGLAAILPSVVSLFNNSFTSFEVKDIPEIYKQIVP</sequence>
<keyword evidence="3" id="KW-1185">Reference proteome</keyword>
<comment type="caution">
    <text evidence="2">The sequence shown here is derived from an EMBL/GenBank/DDBJ whole genome shotgun (WGS) entry which is preliminary data.</text>
</comment>
<proteinExistence type="predicted"/>
<dbReference type="PATRIC" id="fig|1620.3.peg.300"/>
<name>A0A0R2JRD2_9LACO</name>
<dbReference type="Proteomes" id="UP000051673">
    <property type="component" value="Unassembled WGS sequence"/>
</dbReference>
<evidence type="ECO:0000313" key="2">
    <source>
        <dbReference type="EMBL" id="KRN76788.1"/>
    </source>
</evidence>
<accession>A0A0R2JRD2</accession>
<organism evidence="2 3">
    <name type="scientific">Weissella minor</name>
    <dbReference type="NCBI Taxonomy" id="1620"/>
    <lineage>
        <taxon>Bacteria</taxon>
        <taxon>Bacillati</taxon>
        <taxon>Bacillota</taxon>
        <taxon>Bacilli</taxon>
        <taxon>Lactobacillales</taxon>
        <taxon>Lactobacillaceae</taxon>
        <taxon>Weissella</taxon>
    </lineage>
</organism>